<reference evidence="3" key="1">
    <citation type="journal article" date="2023" name="J. Hazard. Mater.">
        <title>Anaerobic biodegradation of pyrene and benzo[a]pyrene by a new sulfate-reducing Desulforamulus aquiferis strain DSA.</title>
        <authorList>
            <person name="Zhang Z."/>
            <person name="Sun J."/>
            <person name="Gong X."/>
            <person name="Wang C."/>
            <person name="Wang H."/>
        </authorList>
    </citation>
    <scope>NUCLEOTIDE SEQUENCE</scope>
    <source>
        <strain evidence="3">DSA</strain>
    </source>
</reference>
<dbReference type="InterPro" id="IPR043168">
    <property type="entry name" value="DegV_C"/>
</dbReference>
<dbReference type="RefSeq" id="WP_304542409.1">
    <property type="nucleotide sequence ID" value="NZ_JARPTC010000012.1"/>
</dbReference>
<dbReference type="InterPro" id="IPR003797">
    <property type="entry name" value="DegV"/>
</dbReference>
<dbReference type="Gene3D" id="3.40.50.10170">
    <property type="match status" value="1"/>
</dbReference>
<dbReference type="EMBL" id="JARPTC010000012">
    <property type="protein sequence ID" value="MDO7787266.1"/>
    <property type="molecule type" value="Genomic_DNA"/>
</dbReference>
<keyword evidence="4" id="KW-1185">Reference proteome</keyword>
<evidence type="ECO:0000313" key="4">
    <source>
        <dbReference type="Proteomes" id="UP001172911"/>
    </source>
</evidence>
<sequence>MADKVAIVTDSTCDLEIEILREYGIRVLPLKVIYEHEEFLDRVEITPQQVYDRMPGEIPCTSLPSPAHIWEMFNGLRQEGYTHILSMHISSGLSGTYNAVLTTAREFNDIVIEVLDSRALSLGLGIPVLEAAKTYKETLSFEATLNKAKESIGSMEVYFVLSTLEYLKKGGRIGYVAGTIGEIMQIKPIISINEEGKYFTFERVRGRKKSLQRLVQIAVDKIGQNKADVAVMHGGAVGEAKEIFEKINNLANIEDKFIGQVGPVIGVHTGPGLIGLCIRKL</sequence>
<name>A0AAW7ZDY7_9FIRM</name>
<dbReference type="PROSITE" id="PS51482">
    <property type="entry name" value="DEGV"/>
    <property type="match status" value="1"/>
</dbReference>
<dbReference type="Proteomes" id="UP001172911">
    <property type="component" value="Unassembled WGS sequence"/>
</dbReference>
<dbReference type="SUPFAM" id="SSF82549">
    <property type="entry name" value="DAK1/DegV-like"/>
    <property type="match status" value="1"/>
</dbReference>
<evidence type="ECO:0000256" key="1">
    <source>
        <dbReference type="ARBA" id="ARBA00003238"/>
    </source>
</evidence>
<comment type="caution">
    <text evidence="3">The sequence shown here is derived from an EMBL/GenBank/DDBJ whole genome shotgun (WGS) entry which is preliminary data.</text>
</comment>
<dbReference type="AlphaFoldDB" id="A0AAW7ZDY7"/>
<comment type="function">
    <text evidence="1">May bind long-chain fatty acids, such as palmitate, and may play a role in lipid transport or fatty acid metabolism.</text>
</comment>
<accession>A0AAW7ZDY7</accession>
<gene>
    <name evidence="3" type="ORF">P6N53_08545</name>
</gene>
<dbReference type="GO" id="GO:0008289">
    <property type="term" value="F:lipid binding"/>
    <property type="evidence" value="ECO:0007669"/>
    <property type="project" value="UniProtKB-KW"/>
</dbReference>
<evidence type="ECO:0000256" key="2">
    <source>
        <dbReference type="ARBA" id="ARBA00023121"/>
    </source>
</evidence>
<organism evidence="3 4">
    <name type="scientific">Desulforamulus aquiferis</name>
    <dbReference type="NCBI Taxonomy" id="1397668"/>
    <lineage>
        <taxon>Bacteria</taxon>
        <taxon>Bacillati</taxon>
        <taxon>Bacillota</taxon>
        <taxon>Clostridia</taxon>
        <taxon>Eubacteriales</taxon>
        <taxon>Peptococcaceae</taxon>
        <taxon>Desulforamulus</taxon>
    </lineage>
</organism>
<dbReference type="PANTHER" id="PTHR33434:SF3">
    <property type="entry name" value="DEGV DOMAIN-CONTAINING PROTEIN YITS"/>
    <property type="match status" value="1"/>
</dbReference>
<dbReference type="InterPro" id="IPR050270">
    <property type="entry name" value="DegV_domain_contain"/>
</dbReference>
<protein>
    <submittedName>
        <fullName evidence="3">DegV family protein</fullName>
    </submittedName>
</protein>
<dbReference type="PANTHER" id="PTHR33434">
    <property type="entry name" value="DEGV DOMAIN-CONTAINING PROTEIN DR_1986-RELATED"/>
    <property type="match status" value="1"/>
</dbReference>
<evidence type="ECO:0000313" key="3">
    <source>
        <dbReference type="EMBL" id="MDO7787266.1"/>
    </source>
</evidence>
<dbReference type="NCBIfam" id="TIGR00762">
    <property type="entry name" value="DegV"/>
    <property type="match status" value="1"/>
</dbReference>
<keyword evidence="2" id="KW-0446">Lipid-binding</keyword>
<dbReference type="Pfam" id="PF02645">
    <property type="entry name" value="DegV"/>
    <property type="match status" value="1"/>
</dbReference>
<proteinExistence type="predicted"/>
<reference evidence="3" key="2">
    <citation type="submission" date="2023-03" db="EMBL/GenBank/DDBJ databases">
        <authorList>
            <person name="Zhang Z."/>
        </authorList>
    </citation>
    <scope>NUCLEOTIDE SEQUENCE</scope>
    <source>
        <strain evidence="3">DSA</strain>
    </source>
</reference>
<dbReference type="Gene3D" id="3.30.1180.10">
    <property type="match status" value="1"/>
</dbReference>